<dbReference type="InterPro" id="IPR006127">
    <property type="entry name" value="ZnuA-like"/>
</dbReference>
<comment type="caution">
    <text evidence="5">The sequence shown here is derived from an EMBL/GenBank/DDBJ whole genome shotgun (WGS) entry which is preliminary data.</text>
</comment>
<sequence length="286" mass="29958">MLGGCVKAADRPGAAGGRLDVVAGFYPFAFLAERIGGSHVQVRNLTKPGAEPHDLELTPSQVAAVGLADLAIYEKGLQPLVDSAVAQEKPKAALDAATVVHLENHGDLGEGDSRSDDPHIWLDPVDFAKVGDAVSAKLQQVDPAHAADYRANQAALDADLKSLDADYRAGLAQCQRKAIVTSHAAFGYLAERYGLTQVPIAGLSPDDEPSASHLAKIQDLIKTEGVTTVFFETLASPKTAQTLAADTGTKAAVLDPIEGVQDPSKQDYLSVMRDNLAALRSALGCA</sequence>
<accession>A0ABN2U955</accession>
<dbReference type="PRINTS" id="PR00691">
    <property type="entry name" value="ADHESINB"/>
</dbReference>
<evidence type="ECO:0000256" key="4">
    <source>
        <dbReference type="RuleBase" id="RU003512"/>
    </source>
</evidence>
<dbReference type="Proteomes" id="UP001500751">
    <property type="component" value="Unassembled WGS sequence"/>
</dbReference>
<reference evidence="5 6" key="1">
    <citation type="journal article" date="2019" name="Int. J. Syst. Evol. Microbiol.">
        <title>The Global Catalogue of Microorganisms (GCM) 10K type strain sequencing project: providing services to taxonomists for standard genome sequencing and annotation.</title>
        <authorList>
            <consortium name="The Broad Institute Genomics Platform"/>
            <consortium name="The Broad Institute Genome Sequencing Center for Infectious Disease"/>
            <person name="Wu L."/>
            <person name="Ma J."/>
        </authorList>
    </citation>
    <scope>NUCLEOTIDE SEQUENCE [LARGE SCALE GENOMIC DNA]</scope>
    <source>
        <strain evidence="5 6">JCM 16014</strain>
    </source>
</reference>
<dbReference type="PANTHER" id="PTHR42953">
    <property type="entry name" value="HIGH-AFFINITY ZINC UPTAKE SYSTEM PROTEIN ZNUA-RELATED"/>
    <property type="match status" value="1"/>
</dbReference>
<keyword evidence="6" id="KW-1185">Reference proteome</keyword>
<dbReference type="InterPro" id="IPR050492">
    <property type="entry name" value="Bact_metal-bind_prot9"/>
</dbReference>
<dbReference type="Pfam" id="PF01297">
    <property type="entry name" value="ZnuA"/>
    <property type="match status" value="1"/>
</dbReference>
<comment type="similarity">
    <text evidence="1 4">Belongs to the bacterial solute-binding protein 9 family.</text>
</comment>
<keyword evidence="2 4" id="KW-0813">Transport</keyword>
<organism evidence="5 6">
    <name type="scientific">Catenulispora yoronensis</name>
    <dbReference type="NCBI Taxonomy" id="450799"/>
    <lineage>
        <taxon>Bacteria</taxon>
        <taxon>Bacillati</taxon>
        <taxon>Actinomycetota</taxon>
        <taxon>Actinomycetes</taxon>
        <taxon>Catenulisporales</taxon>
        <taxon>Catenulisporaceae</taxon>
        <taxon>Catenulispora</taxon>
    </lineage>
</organism>
<evidence type="ECO:0000256" key="1">
    <source>
        <dbReference type="ARBA" id="ARBA00011028"/>
    </source>
</evidence>
<dbReference type="SUPFAM" id="SSF53807">
    <property type="entry name" value="Helical backbone' metal receptor"/>
    <property type="match status" value="1"/>
</dbReference>
<name>A0ABN2U955_9ACTN</name>
<keyword evidence="3" id="KW-0732">Signal</keyword>
<proteinExistence type="inferred from homology"/>
<dbReference type="Gene3D" id="3.40.50.1980">
    <property type="entry name" value="Nitrogenase molybdenum iron protein domain"/>
    <property type="match status" value="2"/>
</dbReference>
<evidence type="ECO:0000313" key="5">
    <source>
        <dbReference type="EMBL" id="GAA2031995.1"/>
    </source>
</evidence>
<protein>
    <submittedName>
        <fullName evidence="5">Zinc ABC transporter substrate-binding protein</fullName>
    </submittedName>
</protein>
<dbReference type="InterPro" id="IPR006128">
    <property type="entry name" value="Lipoprotein_PsaA-like"/>
</dbReference>
<dbReference type="InterPro" id="IPR006129">
    <property type="entry name" value="AdhesinB"/>
</dbReference>
<gene>
    <name evidence="5" type="ORF">GCM10009839_35070</name>
</gene>
<dbReference type="EMBL" id="BAAAQN010000018">
    <property type="protein sequence ID" value="GAA2031995.1"/>
    <property type="molecule type" value="Genomic_DNA"/>
</dbReference>
<evidence type="ECO:0000256" key="3">
    <source>
        <dbReference type="ARBA" id="ARBA00022729"/>
    </source>
</evidence>
<dbReference type="PRINTS" id="PR00690">
    <property type="entry name" value="ADHESNFAMILY"/>
</dbReference>
<evidence type="ECO:0000313" key="6">
    <source>
        <dbReference type="Proteomes" id="UP001500751"/>
    </source>
</evidence>
<dbReference type="PANTHER" id="PTHR42953:SF3">
    <property type="entry name" value="HIGH-AFFINITY ZINC UPTAKE SYSTEM PROTEIN ZNUA"/>
    <property type="match status" value="1"/>
</dbReference>
<evidence type="ECO:0000256" key="2">
    <source>
        <dbReference type="ARBA" id="ARBA00022448"/>
    </source>
</evidence>